<organism evidence="2 3">
    <name type="scientific">Pseudomonas fluorescens</name>
    <dbReference type="NCBI Taxonomy" id="294"/>
    <lineage>
        <taxon>Bacteria</taxon>
        <taxon>Pseudomonadati</taxon>
        <taxon>Pseudomonadota</taxon>
        <taxon>Gammaproteobacteria</taxon>
        <taxon>Pseudomonadales</taxon>
        <taxon>Pseudomonadaceae</taxon>
        <taxon>Pseudomonas</taxon>
    </lineage>
</organism>
<sequence>MDKFQQSQKNKLFKNVSHDPYSAPRTEGPAVCPKCEAVYAAGTWSWKRQENTVVHGAQTTICPACRRIEDNRPAGILTLSGGYVHQHRGEIVQLIKHTEEKEKAEHPLERIIKLDDAADELVVTTTGIHLANRLGHALKGAFKGNSEYHYSDSEYGMSVRWSREE</sequence>
<proteinExistence type="predicted"/>
<reference evidence="2 3" key="1">
    <citation type="submission" date="2018-03" db="EMBL/GenBank/DDBJ databases">
        <title>Complete genome sequence of Pseudomonas fluorescens sp. G7.</title>
        <authorList>
            <person name="Gao C.-H."/>
            <person name="Li Z."/>
            <person name="Cai P."/>
        </authorList>
    </citation>
    <scope>NUCLEOTIDE SEQUENCE [LARGE SCALE GENOMIC DNA]</scope>
    <source>
        <strain evidence="2 3">G7</strain>
    </source>
</reference>
<dbReference type="NCBIfam" id="NF040826">
    <property type="entry name" value="lxa_BCAM0308"/>
    <property type="match status" value="1"/>
</dbReference>
<dbReference type="RefSeq" id="WP_169430150.1">
    <property type="nucleotide sequence ID" value="NZ_CP027561.1"/>
</dbReference>
<feature type="region of interest" description="Disordered" evidence="1">
    <location>
        <begin position="1"/>
        <end position="27"/>
    </location>
</feature>
<dbReference type="AlphaFoldDB" id="A0A7Z3H0E1"/>
<protein>
    <submittedName>
        <fullName evidence="2">ATPase</fullName>
    </submittedName>
</protein>
<accession>A0A7Z3H0E1</accession>
<dbReference type="InterPro" id="IPR047706">
    <property type="entry name" value="BCAM0308-like"/>
</dbReference>
<dbReference type="Proteomes" id="UP000501669">
    <property type="component" value="Chromosome"/>
</dbReference>
<evidence type="ECO:0000313" key="2">
    <source>
        <dbReference type="EMBL" id="QJP95429.1"/>
    </source>
</evidence>
<evidence type="ECO:0000313" key="3">
    <source>
        <dbReference type="Proteomes" id="UP000501669"/>
    </source>
</evidence>
<feature type="compositionally biased region" description="Polar residues" evidence="1">
    <location>
        <begin position="1"/>
        <end position="10"/>
    </location>
</feature>
<dbReference type="EMBL" id="CP027561">
    <property type="protein sequence ID" value="QJP95429.1"/>
    <property type="molecule type" value="Genomic_DNA"/>
</dbReference>
<gene>
    <name evidence="2" type="ORF">C6Y56_12800</name>
</gene>
<name>A0A7Z3H0E1_PSEFL</name>
<evidence type="ECO:0000256" key="1">
    <source>
        <dbReference type="SAM" id="MobiDB-lite"/>
    </source>
</evidence>